<evidence type="ECO:0000259" key="7">
    <source>
        <dbReference type="PROSITE" id="PS50863"/>
    </source>
</evidence>
<feature type="domain" description="TF-B3" evidence="7">
    <location>
        <begin position="252"/>
        <end position="346"/>
    </location>
</feature>
<dbReference type="CDD" id="cd10017">
    <property type="entry name" value="B3_DNA"/>
    <property type="match status" value="2"/>
</dbReference>
<gene>
    <name evidence="8" type="ORF">KY290_013960</name>
</gene>
<evidence type="ECO:0000256" key="5">
    <source>
        <dbReference type="ARBA" id="ARBA00023242"/>
    </source>
</evidence>
<evidence type="ECO:0000313" key="8">
    <source>
        <dbReference type="EMBL" id="KAH0769979.1"/>
    </source>
</evidence>
<accession>A0ABQ7VQH7</accession>
<evidence type="ECO:0000256" key="2">
    <source>
        <dbReference type="ARBA" id="ARBA00023015"/>
    </source>
</evidence>
<keyword evidence="4" id="KW-0804">Transcription</keyword>
<comment type="caution">
    <text evidence="8">The sequence shown here is derived from an EMBL/GenBank/DDBJ whole genome shotgun (WGS) entry which is preliminary data.</text>
</comment>
<evidence type="ECO:0000256" key="6">
    <source>
        <dbReference type="SAM" id="MobiDB-lite"/>
    </source>
</evidence>
<evidence type="ECO:0000256" key="1">
    <source>
        <dbReference type="ARBA" id="ARBA00004123"/>
    </source>
</evidence>
<evidence type="ECO:0000256" key="3">
    <source>
        <dbReference type="ARBA" id="ARBA00023125"/>
    </source>
</evidence>
<feature type="region of interest" description="Disordered" evidence="6">
    <location>
        <begin position="207"/>
        <end position="239"/>
    </location>
</feature>
<dbReference type="SUPFAM" id="SSF101936">
    <property type="entry name" value="DNA-binding pseudobarrel domain"/>
    <property type="match status" value="2"/>
</dbReference>
<proteinExistence type="predicted"/>
<dbReference type="PANTHER" id="PTHR31920">
    <property type="entry name" value="B3 DOMAIN-CONTAINING"/>
    <property type="match status" value="1"/>
</dbReference>
<evidence type="ECO:0000256" key="4">
    <source>
        <dbReference type="ARBA" id="ARBA00023163"/>
    </source>
</evidence>
<keyword evidence="5" id="KW-0539">Nucleus</keyword>
<sequence>MVNKFHGSSFRNSSPNNPKFIQIIASTDELCRLSLLTVDLDPTITILLYGSNSMRISQNEHRIPVVFAERHCKNMLNPVFLEAPHGKAWEVEVENSQDQIWLAKGWKDFCGYYSISIRSLLVFTYNPRSHFDVAIYDHSKTEIEYPIDQEIESDEEEEDIPVLQANANVIEEDIPVNLQANANVIEEEKEDIPVNLQTNANVIEQGYEEHDQRNNPTLVPVNQEDGEANSRSEEVGPKNSSRYSFVNLNGDNPYFEMVIKKAHATYMTIPMRFAQSTDIINMKNMRLVNEEGVEWGVEIEYNRSMVIIKGGWTAFRKDNKIANGETCRFKLIRGHIANVLQVQKIPTPLSLQ</sequence>
<feature type="domain" description="TF-B3" evidence="7">
    <location>
        <begin position="46"/>
        <end position="139"/>
    </location>
</feature>
<keyword evidence="9" id="KW-1185">Reference proteome</keyword>
<dbReference type="InterPro" id="IPR003340">
    <property type="entry name" value="B3_DNA-bd"/>
</dbReference>
<keyword evidence="2" id="KW-0805">Transcription regulation</keyword>
<protein>
    <recommendedName>
        <fullName evidence="7">TF-B3 domain-containing protein</fullName>
    </recommendedName>
</protein>
<dbReference type="SMART" id="SM01019">
    <property type="entry name" value="B3"/>
    <property type="match status" value="2"/>
</dbReference>
<comment type="subcellular location">
    <subcellularLocation>
        <location evidence="1">Nucleus</location>
    </subcellularLocation>
</comment>
<dbReference type="Pfam" id="PF02362">
    <property type="entry name" value="B3"/>
    <property type="match status" value="2"/>
</dbReference>
<evidence type="ECO:0000313" key="9">
    <source>
        <dbReference type="Proteomes" id="UP000826656"/>
    </source>
</evidence>
<dbReference type="InterPro" id="IPR050655">
    <property type="entry name" value="Plant_B3_domain"/>
</dbReference>
<dbReference type="InterPro" id="IPR015300">
    <property type="entry name" value="DNA-bd_pseudobarrel_sf"/>
</dbReference>
<dbReference type="PANTHER" id="PTHR31920:SF74">
    <property type="entry name" value="TF-B3 DOMAIN-CONTAINING PROTEIN"/>
    <property type="match status" value="1"/>
</dbReference>
<keyword evidence="3" id="KW-0238">DNA-binding</keyword>
<dbReference type="Proteomes" id="UP000826656">
    <property type="component" value="Unassembled WGS sequence"/>
</dbReference>
<organism evidence="8 9">
    <name type="scientific">Solanum tuberosum</name>
    <name type="common">Potato</name>
    <dbReference type="NCBI Taxonomy" id="4113"/>
    <lineage>
        <taxon>Eukaryota</taxon>
        <taxon>Viridiplantae</taxon>
        <taxon>Streptophyta</taxon>
        <taxon>Embryophyta</taxon>
        <taxon>Tracheophyta</taxon>
        <taxon>Spermatophyta</taxon>
        <taxon>Magnoliopsida</taxon>
        <taxon>eudicotyledons</taxon>
        <taxon>Gunneridae</taxon>
        <taxon>Pentapetalae</taxon>
        <taxon>asterids</taxon>
        <taxon>lamiids</taxon>
        <taxon>Solanales</taxon>
        <taxon>Solanaceae</taxon>
        <taxon>Solanoideae</taxon>
        <taxon>Solaneae</taxon>
        <taxon>Solanum</taxon>
    </lineage>
</organism>
<dbReference type="EMBL" id="JAIVGD010000011">
    <property type="protein sequence ID" value="KAH0769979.1"/>
    <property type="molecule type" value="Genomic_DNA"/>
</dbReference>
<dbReference type="PROSITE" id="PS50863">
    <property type="entry name" value="B3"/>
    <property type="match status" value="2"/>
</dbReference>
<dbReference type="Gene3D" id="2.40.330.10">
    <property type="entry name" value="DNA-binding pseudobarrel domain"/>
    <property type="match status" value="2"/>
</dbReference>
<name>A0ABQ7VQH7_SOLTU</name>
<reference evidence="8 9" key="1">
    <citation type="journal article" date="2021" name="bioRxiv">
        <title>Chromosome-scale and haplotype-resolved genome assembly of a tetraploid potato cultivar.</title>
        <authorList>
            <person name="Sun H."/>
            <person name="Jiao W.-B."/>
            <person name="Krause K."/>
            <person name="Campoy J.A."/>
            <person name="Goel M."/>
            <person name="Folz-Donahue K."/>
            <person name="Kukat C."/>
            <person name="Huettel B."/>
            <person name="Schneeberger K."/>
        </authorList>
    </citation>
    <scope>NUCLEOTIDE SEQUENCE [LARGE SCALE GENOMIC DNA]</scope>
    <source>
        <strain evidence="8">SolTubOtavaFocal</strain>
        <tissue evidence="8">Leaves</tissue>
    </source>
</reference>